<name>A0A915L7S3_ROMCU</name>
<proteinExistence type="predicted"/>
<dbReference type="WBParaSite" id="nRc.2.0.1.t47084-RA">
    <property type="protein sequence ID" value="nRc.2.0.1.t47084-RA"/>
    <property type="gene ID" value="nRc.2.0.1.g47084"/>
</dbReference>
<evidence type="ECO:0000313" key="1">
    <source>
        <dbReference type="Proteomes" id="UP000887565"/>
    </source>
</evidence>
<keyword evidence="1" id="KW-1185">Reference proteome</keyword>
<dbReference type="Proteomes" id="UP000887565">
    <property type="component" value="Unplaced"/>
</dbReference>
<evidence type="ECO:0000313" key="2">
    <source>
        <dbReference type="WBParaSite" id="nRc.2.0.1.t47084-RA"/>
    </source>
</evidence>
<sequence length="174" mass="18501">MSGTAVAGAKLASAKMAGAEMSGTKFAGFRMARYLCIWRKMGGIWYIYHDCFNNISTERKIVFTDWSYVEGGSWDHPLVLFDSAAIFVDSGKMRKSSAFQIFVASFVPSVFKFSDFFVTSFVGNFDASSAADASDLREGGSGILGNSSTGGNSKGVLGSREAALMLSAATTGVV</sequence>
<dbReference type="AlphaFoldDB" id="A0A915L7S3"/>
<protein>
    <submittedName>
        <fullName evidence="2">Uncharacterized protein</fullName>
    </submittedName>
</protein>
<organism evidence="1 2">
    <name type="scientific">Romanomermis culicivorax</name>
    <name type="common">Nematode worm</name>
    <dbReference type="NCBI Taxonomy" id="13658"/>
    <lineage>
        <taxon>Eukaryota</taxon>
        <taxon>Metazoa</taxon>
        <taxon>Ecdysozoa</taxon>
        <taxon>Nematoda</taxon>
        <taxon>Enoplea</taxon>
        <taxon>Dorylaimia</taxon>
        <taxon>Mermithida</taxon>
        <taxon>Mermithoidea</taxon>
        <taxon>Mermithidae</taxon>
        <taxon>Romanomermis</taxon>
    </lineage>
</organism>
<accession>A0A915L7S3</accession>
<reference evidence="2" key="1">
    <citation type="submission" date="2022-11" db="UniProtKB">
        <authorList>
            <consortium name="WormBaseParasite"/>
        </authorList>
    </citation>
    <scope>IDENTIFICATION</scope>
</reference>